<evidence type="ECO:0000256" key="5">
    <source>
        <dbReference type="ARBA" id="ARBA00022692"/>
    </source>
</evidence>
<feature type="chain" id="PRO_5016433106" description="Leucine-rich repeat-containing N-terminal plant-type domain-containing protein" evidence="13">
    <location>
        <begin position="22"/>
        <end position="565"/>
    </location>
</feature>
<dbReference type="Pfam" id="PF08263">
    <property type="entry name" value="LRRNT_2"/>
    <property type="match status" value="1"/>
</dbReference>
<dbReference type="Gene3D" id="3.80.10.10">
    <property type="entry name" value="Ribonuclease Inhibitor"/>
    <property type="match status" value="2"/>
</dbReference>
<evidence type="ECO:0000256" key="10">
    <source>
        <dbReference type="ARBA" id="ARBA00023170"/>
    </source>
</evidence>
<sequence length="565" mass="63093">MRLILLYLHILLFHFTSFSSSSSNLLCHHEDSSALLQFKSSFTIDTENYACSEQPQKTATWKNGTNCCSWHGVSCDTVSGHVIGLNLGCESLNGTFPGLIYLDLSNHKLFGSLPNWLLDIDSLQFLGLSHNMFTSMDQFIRNQWLQDLDISFNLLAGDIPLSICNKSSLAYLNLAHNKLTGIIPQCLANLSSIQVLDLQMNKFYGTIPSNFSQDCDLRTLNLNGNLLEGNLPKCLSNCQKLEALNLGSNKIEDHFPYWIQTMQHLEVLVLRENKLYGPIGNINIKHPFPSLIIFDISSNNFSGPLPKAYIQNFEAMKTVTQVGQESNSQYMERMGLRGIKYYDSVTMTVKGNNIVMVKIPITFANIDLSQNNFEGEIPNFIGQLQALKGLNLSHNRLTGAIPQSIGNLTNLESLDLSSNILTGAIPAELAYLNGLEVLNLSHNHLMGEIPQGKQFNTFSNDSYEGNLRLCGFPLSKKCGPEQYSPPSANNFWSEEKFGFGWKPVAIGYGCGAVLGIGLGYFMFLIGKPRWLVMIFGGQPKRRVNRRRTRVRRTNGSTMNQMVPMS</sequence>
<keyword evidence="4" id="KW-0433">Leucine-rich repeat</keyword>
<proteinExistence type="inferred from homology"/>
<dbReference type="PRINTS" id="PR00019">
    <property type="entry name" value="LEURICHRPT"/>
</dbReference>
<keyword evidence="8 12" id="KW-1133">Transmembrane helix</keyword>
<keyword evidence="7" id="KW-0677">Repeat</keyword>
<dbReference type="OrthoDB" id="442066at2759"/>
<evidence type="ECO:0000259" key="14">
    <source>
        <dbReference type="Pfam" id="PF08263"/>
    </source>
</evidence>
<evidence type="ECO:0000256" key="1">
    <source>
        <dbReference type="ARBA" id="ARBA00004251"/>
    </source>
</evidence>
<evidence type="ECO:0000256" key="13">
    <source>
        <dbReference type="SAM" id="SignalP"/>
    </source>
</evidence>
<keyword evidence="5 12" id="KW-0812">Transmembrane</keyword>
<keyword evidence="6 13" id="KW-0732">Signal</keyword>
<dbReference type="EMBL" id="DF973371">
    <property type="protein sequence ID" value="GAU28350.1"/>
    <property type="molecule type" value="Genomic_DNA"/>
</dbReference>
<keyword evidence="11" id="KW-0325">Glycoprotein</keyword>
<dbReference type="FunFam" id="3.80.10.10:FF:000111">
    <property type="entry name" value="LRR receptor-like serine/threonine-protein kinase ERECTA"/>
    <property type="match status" value="1"/>
</dbReference>
<dbReference type="Pfam" id="PF13855">
    <property type="entry name" value="LRR_8"/>
    <property type="match status" value="3"/>
</dbReference>
<dbReference type="InterPro" id="IPR001611">
    <property type="entry name" value="Leu-rich_rpt"/>
</dbReference>
<evidence type="ECO:0000256" key="6">
    <source>
        <dbReference type="ARBA" id="ARBA00022729"/>
    </source>
</evidence>
<evidence type="ECO:0000256" key="3">
    <source>
        <dbReference type="ARBA" id="ARBA00022475"/>
    </source>
</evidence>
<evidence type="ECO:0000256" key="8">
    <source>
        <dbReference type="ARBA" id="ARBA00022989"/>
    </source>
</evidence>
<keyword evidence="16" id="KW-1185">Reference proteome</keyword>
<feature type="signal peptide" evidence="13">
    <location>
        <begin position="1"/>
        <end position="21"/>
    </location>
</feature>
<dbReference type="Proteomes" id="UP000242715">
    <property type="component" value="Unassembled WGS sequence"/>
</dbReference>
<evidence type="ECO:0000256" key="11">
    <source>
        <dbReference type="ARBA" id="ARBA00023180"/>
    </source>
</evidence>
<reference evidence="16" key="1">
    <citation type="journal article" date="2017" name="Front. Plant Sci.">
        <title>Climate Clever Clovers: New Paradigm to Reduce the Environmental Footprint of Ruminants by Breeding Low Methanogenic Forages Utilizing Haplotype Variation.</title>
        <authorList>
            <person name="Kaur P."/>
            <person name="Appels R."/>
            <person name="Bayer P.E."/>
            <person name="Keeble-Gagnere G."/>
            <person name="Wang J."/>
            <person name="Hirakawa H."/>
            <person name="Shirasawa K."/>
            <person name="Vercoe P."/>
            <person name="Stefanova K."/>
            <person name="Durmic Z."/>
            <person name="Nichols P."/>
            <person name="Revell C."/>
            <person name="Isobe S.N."/>
            <person name="Edwards D."/>
            <person name="Erskine W."/>
        </authorList>
    </citation>
    <scope>NUCLEOTIDE SEQUENCE [LARGE SCALE GENOMIC DNA]</scope>
    <source>
        <strain evidence="16">cv. Daliak</strain>
    </source>
</reference>
<gene>
    <name evidence="15" type="ORF">TSUD_256780</name>
</gene>
<feature type="transmembrane region" description="Helical" evidence="12">
    <location>
        <begin position="505"/>
        <end position="525"/>
    </location>
</feature>
<dbReference type="SUPFAM" id="SSF52058">
    <property type="entry name" value="L domain-like"/>
    <property type="match status" value="2"/>
</dbReference>
<evidence type="ECO:0000313" key="15">
    <source>
        <dbReference type="EMBL" id="GAU28350.1"/>
    </source>
</evidence>
<evidence type="ECO:0000313" key="16">
    <source>
        <dbReference type="Proteomes" id="UP000242715"/>
    </source>
</evidence>
<dbReference type="Pfam" id="PF00560">
    <property type="entry name" value="LRR_1"/>
    <property type="match status" value="1"/>
</dbReference>
<comment type="similarity">
    <text evidence="2">Belongs to the RLP family.</text>
</comment>
<organism evidence="15 16">
    <name type="scientific">Trifolium subterraneum</name>
    <name type="common">Subterranean clover</name>
    <dbReference type="NCBI Taxonomy" id="3900"/>
    <lineage>
        <taxon>Eukaryota</taxon>
        <taxon>Viridiplantae</taxon>
        <taxon>Streptophyta</taxon>
        <taxon>Embryophyta</taxon>
        <taxon>Tracheophyta</taxon>
        <taxon>Spermatophyta</taxon>
        <taxon>Magnoliopsida</taxon>
        <taxon>eudicotyledons</taxon>
        <taxon>Gunneridae</taxon>
        <taxon>Pentapetalae</taxon>
        <taxon>rosids</taxon>
        <taxon>fabids</taxon>
        <taxon>Fabales</taxon>
        <taxon>Fabaceae</taxon>
        <taxon>Papilionoideae</taxon>
        <taxon>50 kb inversion clade</taxon>
        <taxon>NPAAA clade</taxon>
        <taxon>Hologalegina</taxon>
        <taxon>IRL clade</taxon>
        <taxon>Trifolieae</taxon>
        <taxon>Trifolium</taxon>
    </lineage>
</organism>
<evidence type="ECO:0000256" key="12">
    <source>
        <dbReference type="SAM" id="Phobius"/>
    </source>
</evidence>
<feature type="domain" description="Leucine-rich repeat-containing N-terminal plant-type" evidence="14">
    <location>
        <begin position="29"/>
        <end position="76"/>
    </location>
</feature>
<dbReference type="GO" id="GO:0005886">
    <property type="term" value="C:plasma membrane"/>
    <property type="evidence" value="ECO:0007669"/>
    <property type="project" value="UniProtKB-SubCell"/>
</dbReference>
<evidence type="ECO:0000256" key="9">
    <source>
        <dbReference type="ARBA" id="ARBA00023136"/>
    </source>
</evidence>
<evidence type="ECO:0000256" key="2">
    <source>
        <dbReference type="ARBA" id="ARBA00009592"/>
    </source>
</evidence>
<dbReference type="PANTHER" id="PTHR27004:SF444">
    <property type="entry name" value="TM RESISTANCE PROTEIN, PUTATIVE-RELATED"/>
    <property type="match status" value="1"/>
</dbReference>
<accession>A0A2Z6MXB4</accession>
<evidence type="ECO:0000256" key="7">
    <source>
        <dbReference type="ARBA" id="ARBA00022737"/>
    </source>
</evidence>
<evidence type="ECO:0000256" key="4">
    <source>
        <dbReference type="ARBA" id="ARBA00022614"/>
    </source>
</evidence>
<dbReference type="FunFam" id="3.80.10.10:FF:000095">
    <property type="entry name" value="LRR receptor-like serine/threonine-protein kinase GSO1"/>
    <property type="match status" value="1"/>
</dbReference>
<comment type="subcellular location">
    <subcellularLocation>
        <location evidence="1">Cell membrane</location>
        <topology evidence="1">Single-pass type I membrane protein</topology>
    </subcellularLocation>
</comment>
<dbReference type="InterPro" id="IPR013210">
    <property type="entry name" value="LRR_N_plant-typ"/>
</dbReference>
<protein>
    <recommendedName>
        <fullName evidence="14">Leucine-rich repeat-containing N-terminal plant-type domain-containing protein</fullName>
    </recommendedName>
</protein>
<keyword evidence="3" id="KW-1003">Cell membrane</keyword>
<name>A0A2Z6MXB4_TRISU</name>
<dbReference type="PANTHER" id="PTHR27004">
    <property type="entry name" value="RECEPTOR-LIKE PROTEIN 12 ISOFORM X1"/>
    <property type="match status" value="1"/>
</dbReference>
<keyword evidence="10" id="KW-0675">Receptor</keyword>
<dbReference type="AlphaFoldDB" id="A0A2Z6MXB4"/>
<dbReference type="InterPro" id="IPR032675">
    <property type="entry name" value="LRR_dom_sf"/>
</dbReference>
<keyword evidence="9 12" id="KW-0472">Membrane</keyword>